<evidence type="ECO:0000256" key="1">
    <source>
        <dbReference type="ARBA" id="ARBA00022617"/>
    </source>
</evidence>
<dbReference type="STRING" id="1641165.XM38_06270"/>
<dbReference type="CDD" id="cd12131">
    <property type="entry name" value="HGbI-like"/>
    <property type="match status" value="1"/>
</dbReference>
<protein>
    <submittedName>
        <fullName evidence="8">Bacterial hemoglobin</fullName>
    </submittedName>
</protein>
<keyword evidence="2 5" id="KW-0561">Oxygen transport</keyword>
<keyword evidence="4" id="KW-0408">Iron</keyword>
<dbReference type="PANTHER" id="PTHR43396">
    <property type="entry name" value="FLAVOHEMOPROTEIN"/>
    <property type="match status" value="1"/>
</dbReference>
<dbReference type="GO" id="GO:0020037">
    <property type="term" value="F:heme binding"/>
    <property type="evidence" value="ECO:0007669"/>
    <property type="project" value="InterPro"/>
</dbReference>
<keyword evidence="6" id="KW-0472">Membrane</keyword>
<name>A0A1Z3HMF2_9CYAN</name>
<evidence type="ECO:0000313" key="8">
    <source>
        <dbReference type="EMBL" id="ASC71494.1"/>
    </source>
</evidence>
<proteinExistence type="inferred from homology"/>
<dbReference type="GO" id="GO:0071949">
    <property type="term" value="F:FAD binding"/>
    <property type="evidence" value="ECO:0007669"/>
    <property type="project" value="TreeGrafter"/>
</dbReference>
<dbReference type="OrthoDB" id="510157at2"/>
<evidence type="ECO:0000256" key="4">
    <source>
        <dbReference type="ARBA" id="ARBA00023004"/>
    </source>
</evidence>
<dbReference type="KEGG" id="hhg:XM38_024460"/>
<dbReference type="PANTHER" id="PTHR43396:SF3">
    <property type="entry name" value="FLAVOHEMOPROTEIN"/>
    <property type="match status" value="1"/>
</dbReference>
<dbReference type="InterPro" id="IPR009050">
    <property type="entry name" value="Globin-like_sf"/>
</dbReference>
<evidence type="ECO:0000256" key="6">
    <source>
        <dbReference type="SAM" id="Phobius"/>
    </source>
</evidence>
<dbReference type="InterPro" id="IPR012292">
    <property type="entry name" value="Globin/Proto"/>
</dbReference>
<evidence type="ECO:0000259" key="7">
    <source>
        <dbReference type="PROSITE" id="PS01033"/>
    </source>
</evidence>
<dbReference type="EMBL" id="CP021983">
    <property type="protein sequence ID" value="ASC71494.1"/>
    <property type="molecule type" value="Genomic_DNA"/>
</dbReference>
<dbReference type="RefSeq" id="WP_080806805.1">
    <property type="nucleotide sequence ID" value="NZ_CP021983.2"/>
</dbReference>
<evidence type="ECO:0000313" key="9">
    <source>
        <dbReference type="Proteomes" id="UP000191901"/>
    </source>
</evidence>
<keyword evidence="5" id="KW-0813">Transport</keyword>
<gene>
    <name evidence="8" type="primary">vhb</name>
    <name evidence="8" type="ORF">XM38_024460</name>
</gene>
<keyword evidence="6" id="KW-1133">Transmembrane helix</keyword>
<evidence type="ECO:0000256" key="2">
    <source>
        <dbReference type="ARBA" id="ARBA00022621"/>
    </source>
</evidence>
<dbReference type="Pfam" id="PF00042">
    <property type="entry name" value="Globin"/>
    <property type="match status" value="1"/>
</dbReference>
<comment type="similarity">
    <text evidence="5">Belongs to the globin family.</text>
</comment>
<dbReference type="GO" id="GO:0008941">
    <property type="term" value="F:nitric oxide dioxygenase NAD(P)H activity"/>
    <property type="evidence" value="ECO:0007669"/>
    <property type="project" value="TreeGrafter"/>
</dbReference>
<dbReference type="GO" id="GO:0019825">
    <property type="term" value="F:oxygen binding"/>
    <property type="evidence" value="ECO:0007669"/>
    <property type="project" value="InterPro"/>
</dbReference>
<feature type="domain" description="Globin" evidence="7">
    <location>
        <begin position="10"/>
        <end position="145"/>
    </location>
</feature>
<dbReference type="GO" id="GO:0071500">
    <property type="term" value="P:cellular response to nitrosative stress"/>
    <property type="evidence" value="ECO:0007669"/>
    <property type="project" value="TreeGrafter"/>
</dbReference>
<dbReference type="GO" id="GO:0005344">
    <property type="term" value="F:oxygen carrier activity"/>
    <property type="evidence" value="ECO:0007669"/>
    <property type="project" value="UniProtKB-KW"/>
</dbReference>
<organism evidence="8 9">
    <name type="scientific">Halomicronema hongdechloris C2206</name>
    <dbReference type="NCBI Taxonomy" id="1641165"/>
    <lineage>
        <taxon>Bacteria</taxon>
        <taxon>Bacillati</taxon>
        <taxon>Cyanobacteriota</taxon>
        <taxon>Cyanophyceae</taxon>
        <taxon>Nodosilineales</taxon>
        <taxon>Nodosilineaceae</taxon>
        <taxon>Halomicronema</taxon>
    </lineage>
</organism>
<sequence length="188" mass="20336">MTSNVNAASQETALQIELLEQSFAKVKPQANEFVASFYDNLFTDYPAAKPLFAHTNMAEQGQKLLMSLVFVIENLRQPGELTAALQGLGARHVKYGALPEHYPLVGNSLLKTFEQYLGADWTPDTKAAWVDAYGLITEVMLEGADYDAAAVNLDSKPVDVPESNIKSGTVASLIGGGIVVLAILFFLI</sequence>
<keyword evidence="3" id="KW-0479">Metal-binding</keyword>
<dbReference type="PROSITE" id="PS01033">
    <property type="entry name" value="GLOBIN"/>
    <property type="match status" value="1"/>
</dbReference>
<evidence type="ECO:0000256" key="5">
    <source>
        <dbReference type="RuleBase" id="RU000356"/>
    </source>
</evidence>
<dbReference type="GO" id="GO:0046210">
    <property type="term" value="P:nitric oxide catabolic process"/>
    <property type="evidence" value="ECO:0007669"/>
    <property type="project" value="TreeGrafter"/>
</dbReference>
<dbReference type="GO" id="GO:0046872">
    <property type="term" value="F:metal ion binding"/>
    <property type="evidence" value="ECO:0007669"/>
    <property type="project" value="UniProtKB-KW"/>
</dbReference>
<dbReference type="SUPFAM" id="SSF46458">
    <property type="entry name" value="Globin-like"/>
    <property type="match status" value="1"/>
</dbReference>
<keyword evidence="1 5" id="KW-0349">Heme</keyword>
<reference evidence="8 9" key="1">
    <citation type="journal article" date="2016" name="Biochim. Biophys. Acta">
        <title>Characterization of red-shifted phycobilisomes isolated from the chlorophyll f-containing cyanobacterium Halomicronema hongdechloris.</title>
        <authorList>
            <person name="Li Y."/>
            <person name="Lin Y."/>
            <person name="Garvey C.J."/>
            <person name="Birch D."/>
            <person name="Corkery R.W."/>
            <person name="Loughlin P.C."/>
            <person name="Scheer H."/>
            <person name="Willows R.D."/>
            <person name="Chen M."/>
        </authorList>
    </citation>
    <scope>NUCLEOTIDE SEQUENCE [LARGE SCALE GENOMIC DNA]</scope>
    <source>
        <strain evidence="8 9">C2206</strain>
    </source>
</reference>
<dbReference type="AlphaFoldDB" id="A0A1Z3HMF2"/>
<accession>A0A1Z3HMF2</accession>
<keyword evidence="6" id="KW-0812">Transmembrane</keyword>
<dbReference type="Proteomes" id="UP000191901">
    <property type="component" value="Chromosome"/>
</dbReference>
<keyword evidence="9" id="KW-1185">Reference proteome</keyword>
<dbReference type="Gene3D" id="1.10.490.10">
    <property type="entry name" value="Globins"/>
    <property type="match status" value="1"/>
</dbReference>
<evidence type="ECO:0000256" key="3">
    <source>
        <dbReference type="ARBA" id="ARBA00022723"/>
    </source>
</evidence>
<feature type="transmembrane region" description="Helical" evidence="6">
    <location>
        <begin position="170"/>
        <end position="187"/>
    </location>
</feature>
<dbReference type="InterPro" id="IPR000971">
    <property type="entry name" value="Globin"/>
</dbReference>